<evidence type="ECO:0000313" key="4">
    <source>
        <dbReference type="EMBL" id="PAQ05275.1"/>
    </source>
</evidence>
<dbReference type="EMBL" id="NPKJ01000073">
    <property type="protein sequence ID" value="PAQ05275.1"/>
    <property type="molecule type" value="Genomic_DNA"/>
</dbReference>
<feature type="domain" description="HTH araC/xylS-type" evidence="3">
    <location>
        <begin position="221"/>
        <end position="319"/>
    </location>
</feature>
<dbReference type="InterPro" id="IPR052158">
    <property type="entry name" value="INH-QAR"/>
</dbReference>
<evidence type="ECO:0000259" key="3">
    <source>
        <dbReference type="PROSITE" id="PS01124"/>
    </source>
</evidence>
<dbReference type="CDD" id="cd03138">
    <property type="entry name" value="GATase1_AraC_2"/>
    <property type="match status" value="1"/>
</dbReference>
<keyword evidence="2" id="KW-0804">Transcription</keyword>
<comment type="caution">
    <text evidence="4">The sequence shown here is derived from an EMBL/GenBank/DDBJ whole genome shotgun (WGS) entry which is preliminary data.</text>
</comment>
<evidence type="ECO:0000256" key="1">
    <source>
        <dbReference type="ARBA" id="ARBA00023015"/>
    </source>
</evidence>
<dbReference type="InterPro" id="IPR002818">
    <property type="entry name" value="DJ-1/PfpI"/>
</dbReference>
<dbReference type="SMART" id="SM00342">
    <property type="entry name" value="HTH_ARAC"/>
    <property type="match status" value="1"/>
</dbReference>
<keyword evidence="5" id="KW-1185">Reference proteome</keyword>
<name>A0A271LCV5_9HYPH</name>
<dbReference type="PANTHER" id="PTHR43130:SF11">
    <property type="entry name" value="TRANSCRIPTIONAL REGULATORY PROTEIN"/>
    <property type="match status" value="1"/>
</dbReference>
<dbReference type="SUPFAM" id="SSF52317">
    <property type="entry name" value="Class I glutamine amidotransferase-like"/>
    <property type="match status" value="1"/>
</dbReference>
<dbReference type="InterPro" id="IPR029062">
    <property type="entry name" value="Class_I_gatase-like"/>
</dbReference>
<dbReference type="InterPro" id="IPR009057">
    <property type="entry name" value="Homeodomain-like_sf"/>
</dbReference>
<dbReference type="Pfam" id="PF01965">
    <property type="entry name" value="DJ-1_PfpI"/>
    <property type="match status" value="1"/>
</dbReference>
<dbReference type="SUPFAM" id="SSF46689">
    <property type="entry name" value="Homeodomain-like"/>
    <property type="match status" value="1"/>
</dbReference>
<dbReference type="AlphaFoldDB" id="A0A271LCV5"/>
<protein>
    <submittedName>
        <fullName evidence="4">AraC family transcriptional regulator</fullName>
    </submittedName>
</protein>
<dbReference type="GO" id="GO:0043565">
    <property type="term" value="F:sequence-specific DNA binding"/>
    <property type="evidence" value="ECO:0007669"/>
    <property type="project" value="InterPro"/>
</dbReference>
<dbReference type="Proteomes" id="UP000216442">
    <property type="component" value="Unassembled WGS sequence"/>
</dbReference>
<reference evidence="4 5" key="1">
    <citation type="submission" date="2017-08" db="EMBL/GenBank/DDBJ databases">
        <title>Mesorhizobium wenxinae sp. nov., a novel rhizobial species isolated from root nodules of chickpea (Cicer arietinum L.).</title>
        <authorList>
            <person name="Zhang J."/>
        </authorList>
    </citation>
    <scope>NUCLEOTIDE SEQUENCE [LARGE SCALE GENOMIC DNA]</scope>
    <source>
        <strain evidence="4 5">SDW018</strain>
    </source>
</reference>
<evidence type="ECO:0000313" key="5">
    <source>
        <dbReference type="Proteomes" id="UP000216442"/>
    </source>
</evidence>
<gene>
    <name evidence="4" type="ORF">CIT26_31240</name>
</gene>
<proteinExistence type="predicted"/>
<dbReference type="InterPro" id="IPR018060">
    <property type="entry name" value="HTH_AraC"/>
</dbReference>
<dbReference type="Gene3D" id="3.40.50.880">
    <property type="match status" value="1"/>
</dbReference>
<evidence type="ECO:0000256" key="2">
    <source>
        <dbReference type="ARBA" id="ARBA00023163"/>
    </source>
</evidence>
<dbReference type="Pfam" id="PF12833">
    <property type="entry name" value="HTH_18"/>
    <property type="match status" value="1"/>
</dbReference>
<dbReference type="PANTHER" id="PTHR43130">
    <property type="entry name" value="ARAC-FAMILY TRANSCRIPTIONAL REGULATOR"/>
    <property type="match status" value="1"/>
</dbReference>
<dbReference type="GO" id="GO:0003700">
    <property type="term" value="F:DNA-binding transcription factor activity"/>
    <property type="evidence" value="ECO:0007669"/>
    <property type="project" value="InterPro"/>
</dbReference>
<dbReference type="PROSITE" id="PS01124">
    <property type="entry name" value="HTH_ARAC_FAMILY_2"/>
    <property type="match status" value="1"/>
</dbReference>
<sequence length="320" mass="34420">MNISVLALDGVFDTGLATVLDVFGTANELAGMLAAPPSRFATTIVGVSETVRTAQGLQVPITAIGREPTPDWLVIPALGEKMPDPLRGALQRGDVAEAVAALRATASAGTRIGAACIGTFVLAESGLLDGRPSTTTWWLAPMFRQRYPRVLLDAGRMLVNDGQFVTAGAALGHIDLALLVIRQTSPELAALTAKYLIVDSRPLQSAYAISDHLAHSNPLVERFERWARDHLANGFNLDEAASTLGASKRTLSRRVNDVLGKTPLSYFQDLRVEHAVHLLKTTSDSVEQIAAKVGYGDGVTLRNLLRRRLRKGVREIRAVD</sequence>
<organism evidence="4 5">
    <name type="scientific">Mesorhizobium temperatum</name>
    <dbReference type="NCBI Taxonomy" id="241416"/>
    <lineage>
        <taxon>Bacteria</taxon>
        <taxon>Pseudomonadati</taxon>
        <taxon>Pseudomonadota</taxon>
        <taxon>Alphaproteobacteria</taxon>
        <taxon>Hyphomicrobiales</taxon>
        <taxon>Phyllobacteriaceae</taxon>
        <taxon>Mesorhizobium</taxon>
    </lineage>
</organism>
<dbReference type="RefSeq" id="WP_095496168.1">
    <property type="nucleotide sequence ID" value="NZ_NPKJ01000073.1"/>
</dbReference>
<accession>A0A271LCV5</accession>
<dbReference type="OrthoDB" id="186587at2"/>
<dbReference type="Gene3D" id="1.10.10.60">
    <property type="entry name" value="Homeodomain-like"/>
    <property type="match status" value="1"/>
</dbReference>
<keyword evidence="1" id="KW-0805">Transcription regulation</keyword>